<gene>
    <name evidence="4" type="ORF">INQ41_04980</name>
</gene>
<organism evidence="4 5">
    <name type="scientific">Novilysobacter ciconiae</name>
    <dbReference type="NCBI Taxonomy" id="2781022"/>
    <lineage>
        <taxon>Bacteria</taxon>
        <taxon>Pseudomonadati</taxon>
        <taxon>Pseudomonadota</taxon>
        <taxon>Gammaproteobacteria</taxon>
        <taxon>Lysobacterales</taxon>
        <taxon>Lysobacteraceae</taxon>
        <taxon>Novilysobacter</taxon>
    </lineage>
</organism>
<dbReference type="InterPro" id="IPR012430">
    <property type="entry name" value="TMEM43_fam"/>
</dbReference>
<dbReference type="KEGG" id="lcic:INQ41_04980"/>
<reference evidence="4 5" key="1">
    <citation type="submission" date="2020-10" db="EMBL/GenBank/DDBJ databases">
        <title>complete genome sequencing of Lysobacter sp. H21R20.</title>
        <authorList>
            <person name="Bae J.-W."/>
            <person name="Lee S.-Y."/>
        </authorList>
    </citation>
    <scope>NUCLEOTIDE SEQUENCE [LARGE SCALE GENOMIC DNA]</scope>
    <source>
        <strain evidence="4 5">H21R20</strain>
    </source>
</reference>
<accession>A0A7S6UHI0</accession>
<dbReference type="Pfam" id="PF07787">
    <property type="entry name" value="TMEM43"/>
    <property type="match status" value="1"/>
</dbReference>
<keyword evidence="2" id="KW-0472">Membrane</keyword>
<feature type="transmembrane region" description="Helical" evidence="2">
    <location>
        <begin position="227"/>
        <end position="245"/>
    </location>
</feature>
<evidence type="ECO:0000313" key="5">
    <source>
        <dbReference type="Proteomes" id="UP000594059"/>
    </source>
</evidence>
<dbReference type="RefSeq" id="WP_193986729.1">
    <property type="nucleotide sequence ID" value="NZ_CP063656.1"/>
</dbReference>
<evidence type="ECO:0000313" key="4">
    <source>
        <dbReference type="EMBL" id="QOW20377.1"/>
    </source>
</evidence>
<evidence type="ECO:0000256" key="1">
    <source>
        <dbReference type="SAM" id="MobiDB-lite"/>
    </source>
</evidence>
<evidence type="ECO:0000256" key="2">
    <source>
        <dbReference type="SAM" id="Phobius"/>
    </source>
</evidence>
<keyword evidence="2" id="KW-0812">Transmembrane</keyword>
<feature type="region of interest" description="Disordered" evidence="1">
    <location>
        <begin position="23"/>
        <end position="46"/>
    </location>
</feature>
<keyword evidence="3" id="KW-0732">Signal</keyword>
<feature type="region of interest" description="Disordered" evidence="1">
    <location>
        <begin position="197"/>
        <end position="217"/>
    </location>
</feature>
<dbReference type="AlphaFoldDB" id="A0A7S6UHI0"/>
<name>A0A7S6UHI0_9GAMM</name>
<feature type="chain" id="PRO_5032607146" evidence="3">
    <location>
        <begin position="22"/>
        <end position="253"/>
    </location>
</feature>
<keyword evidence="5" id="KW-1185">Reference proteome</keyword>
<keyword evidence="2" id="KW-1133">Transmembrane helix</keyword>
<sequence>MSLRRLLATLLLAGAAACAWAEEAPRSDPQPPAPMGEPVSAAPIEDPDFGVRTTRFGLERRVEMYQWQRDGRGGYQQVWKPALVDSSAFDDGHENPRSFPLENRIWWARDVSIDGKPVELSVIKALGQWQEFRPGFTRLPANLAATFQPEGDGLGSALNPLDPGNGDIRIHWRALHLPPLAGKVQLRGGKWHLGAGAPAKDPVSATPVATDSAPAGEPLPKRGEVRLIGKLILAAVLALGVLLVGRYRRRRRA</sequence>
<evidence type="ECO:0000256" key="3">
    <source>
        <dbReference type="SAM" id="SignalP"/>
    </source>
</evidence>
<protein>
    <submittedName>
        <fullName evidence="4">Uncharacterized protein</fullName>
    </submittedName>
</protein>
<dbReference type="PROSITE" id="PS51257">
    <property type="entry name" value="PROKAR_LIPOPROTEIN"/>
    <property type="match status" value="1"/>
</dbReference>
<dbReference type="Proteomes" id="UP000594059">
    <property type="component" value="Chromosome"/>
</dbReference>
<feature type="signal peptide" evidence="3">
    <location>
        <begin position="1"/>
        <end position="21"/>
    </location>
</feature>
<dbReference type="EMBL" id="CP063656">
    <property type="protein sequence ID" value="QOW20377.1"/>
    <property type="molecule type" value="Genomic_DNA"/>
</dbReference>
<proteinExistence type="predicted"/>